<dbReference type="EMBL" id="JAOEGN010000002">
    <property type="protein sequence ID" value="MCU0104354.1"/>
    <property type="molecule type" value="Genomic_DNA"/>
</dbReference>
<reference evidence="4" key="1">
    <citation type="submission" date="2023-07" db="EMBL/GenBank/DDBJ databases">
        <title>Novel Mycoplasma species identified in domestic and wild animals.</title>
        <authorList>
            <person name="Volokhov D.V."/>
            <person name="Furtak V.A."/>
            <person name="Zagorodnyaya T.A."/>
        </authorList>
    </citation>
    <scope>NUCLEOTIDE SEQUENCE [LARGE SCALE GENOMIC DNA]</scope>
    <source>
        <strain evidence="4">92-19</strain>
    </source>
</reference>
<dbReference type="PANTHER" id="PTHR43002">
    <property type="entry name" value="GLYCOGEN DEBRANCHING ENZYME"/>
    <property type="match status" value="1"/>
</dbReference>
<evidence type="ECO:0000313" key="4">
    <source>
        <dbReference type="Proteomes" id="UP001209076"/>
    </source>
</evidence>
<dbReference type="Pfam" id="PF17999">
    <property type="entry name" value="PulA_N1"/>
    <property type="match status" value="1"/>
</dbReference>
<dbReference type="GO" id="GO:0051060">
    <property type="term" value="F:pullulanase activity"/>
    <property type="evidence" value="ECO:0007669"/>
    <property type="project" value="UniProtKB-EC"/>
</dbReference>
<sequence length="694" mass="79708">MKSDFFSYLDGFNLITIIVPKAIDNDHKKFTIESGVQKIALTITKVQSLGAETKYTCAINDTVFLNQNYMVFDESKNQSFLRTGQIVRTELFDMMYDYDNDDLGVTYSESQSVFKLWTPVAKEVELELIDLNGIKQFIDLRYQELGVWSVTIFGNLDGYKYRFKVRVNETFKTTTDPFAIASSANGQYNYVVNPNRFYTFKNAKPEFSGRKVDAVIYEASIRDFTIGKSSKATQKGLYKGFIEDLPNEGLNHMVDLGITHVQLMPIYDFEGTDEINKDVLYNWGYNPSQYNVPEGWFSANPDDPYERINELREVIDTLHGRGLRVNMDVVYNHVYNMATFPFEKIVPGYFFRFDDKGIRTEVSGCGNDIASERPMMQKFILNSIKWWMNTYQIDGFRFDLMGLLDIETMNKVDSLVRSIDPQAFVYGEGWNMPNTLPPEKRAHMGNQQFMPFVAHFNDAFREAIKGGTFSPTLGFAMGGKVSNADLFYLFTGSAVDQYRFFNPNQSINYIECHDNHTFYDRAKVLNPNFTEAEIKDFARLGLSFVLLSQGVPFIHAGQEFLRTKRGVENSYKSPDSINEIDWTLREKHQDLIQTVKDLIDIRKTYKVFRLRQVADIKQSIRIAEQSVQSSTVSFTLNGLNQTIKVFFKNNYVDELLPTGEGYNAIFDGFKKVNAKVTSFVANKPGAYLFVKENA</sequence>
<dbReference type="InterPro" id="IPR011840">
    <property type="entry name" value="PulA_typeI"/>
</dbReference>
<comment type="caution">
    <text evidence="3">The sequence shown here is derived from an EMBL/GenBank/DDBJ whole genome shotgun (WGS) entry which is preliminary data.</text>
</comment>
<feature type="domain" description="Glycosyl hydrolase family 13 catalytic" evidence="2">
    <location>
        <begin position="218"/>
        <end position="602"/>
    </location>
</feature>
<comment type="similarity">
    <text evidence="1">Belongs to the glycosyl hydrolase 13 family.</text>
</comment>
<dbReference type="NCBIfam" id="TIGR02104">
    <property type="entry name" value="pulA_typeI"/>
    <property type="match status" value="1"/>
</dbReference>
<dbReference type="CDD" id="cd02860">
    <property type="entry name" value="E_set_Pullulanase"/>
    <property type="match status" value="1"/>
</dbReference>
<dbReference type="CDD" id="cd11341">
    <property type="entry name" value="AmyAc_Pullulanase_LD-like"/>
    <property type="match status" value="1"/>
</dbReference>
<dbReference type="InterPro" id="IPR006047">
    <property type="entry name" value="GH13_cat_dom"/>
</dbReference>
<name>A0ABT2PTS5_9MOLU</name>
<dbReference type="InterPro" id="IPR014756">
    <property type="entry name" value="Ig_E-set"/>
</dbReference>
<dbReference type="Proteomes" id="UP001209076">
    <property type="component" value="Unassembled WGS sequence"/>
</dbReference>
<dbReference type="InterPro" id="IPR004193">
    <property type="entry name" value="Glyco_hydro_13_N"/>
</dbReference>
<gene>
    <name evidence="3" type="primary">pulA</name>
    <name evidence="3" type="ORF">N7603_01635</name>
</gene>
<keyword evidence="4" id="KW-1185">Reference proteome</keyword>
<dbReference type="RefSeq" id="WP_262095579.1">
    <property type="nucleotide sequence ID" value="NZ_JAOEGN010000002.1"/>
</dbReference>
<dbReference type="InterPro" id="IPR013783">
    <property type="entry name" value="Ig-like_fold"/>
</dbReference>
<proteinExistence type="inferred from homology"/>
<protein>
    <submittedName>
        <fullName evidence="3">Type I pullulanase</fullName>
        <ecNumber evidence="3">3.2.1.41</ecNumber>
    </submittedName>
</protein>
<evidence type="ECO:0000259" key="2">
    <source>
        <dbReference type="SMART" id="SM00642"/>
    </source>
</evidence>
<keyword evidence="3" id="KW-0326">Glycosidase</keyword>
<dbReference type="Pfam" id="PF02922">
    <property type="entry name" value="CBM_48"/>
    <property type="match status" value="1"/>
</dbReference>
<dbReference type="Gene3D" id="3.20.20.80">
    <property type="entry name" value="Glycosidases"/>
    <property type="match status" value="1"/>
</dbReference>
<organism evidence="3 4">
    <name type="scientific">Paracholeplasma vituli</name>
    <dbReference type="NCBI Taxonomy" id="69473"/>
    <lineage>
        <taxon>Bacteria</taxon>
        <taxon>Bacillati</taxon>
        <taxon>Mycoplasmatota</taxon>
        <taxon>Mollicutes</taxon>
        <taxon>Acholeplasmatales</taxon>
        <taxon>Acholeplasmataceae</taxon>
        <taxon>Paracholeplasma</taxon>
    </lineage>
</organism>
<keyword evidence="3" id="KW-0378">Hydrolase</keyword>
<dbReference type="SUPFAM" id="SSF81296">
    <property type="entry name" value="E set domains"/>
    <property type="match status" value="1"/>
</dbReference>
<dbReference type="InterPro" id="IPR040697">
    <property type="entry name" value="PulA_N1"/>
</dbReference>
<accession>A0ABT2PTS5</accession>
<dbReference type="SUPFAM" id="SSF51445">
    <property type="entry name" value="(Trans)glycosidases"/>
    <property type="match status" value="1"/>
</dbReference>
<evidence type="ECO:0000313" key="3">
    <source>
        <dbReference type="EMBL" id="MCU0104354.1"/>
    </source>
</evidence>
<evidence type="ECO:0000256" key="1">
    <source>
        <dbReference type="ARBA" id="ARBA00008061"/>
    </source>
</evidence>
<dbReference type="SMART" id="SM00642">
    <property type="entry name" value="Aamy"/>
    <property type="match status" value="1"/>
</dbReference>
<dbReference type="EC" id="3.2.1.41" evidence="3"/>
<dbReference type="Gene3D" id="2.60.40.10">
    <property type="entry name" value="Immunoglobulins"/>
    <property type="match status" value="1"/>
</dbReference>
<dbReference type="InterPro" id="IPR017853">
    <property type="entry name" value="GH"/>
</dbReference>
<dbReference type="Gene3D" id="2.60.40.2320">
    <property type="match status" value="1"/>
</dbReference>